<dbReference type="EMBL" id="JADBGI010000001">
    <property type="protein sequence ID" value="MBE2997305.1"/>
    <property type="molecule type" value="Genomic_DNA"/>
</dbReference>
<keyword evidence="2" id="KW-0812">Transmembrane</keyword>
<feature type="region of interest" description="Disordered" evidence="1">
    <location>
        <begin position="1"/>
        <end position="20"/>
    </location>
</feature>
<name>A0ABR9P0K4_9ACTN</name>
<feature type="transmembrane region" description="Helical" evidence="2">
    <location>
        <begin position="90"/>
        <end position="112"/>
    </location>
</feature>
<evidence type="ECO:0000256" key="1">
    <source>
        <dbReference type="SAM" id="MobiDB-lite"/>
    </source>
</evidence>
<feature type="transmembrane region" description="Helical" evidence="2">
    <location>
        <begin position="132"/>
        <end position="150"/>
    </location>
</feature>
<gene>
    <name evidence="3" type="ORF">IDM40_01115</name>
</gene>
<dbReference type="InterPro" id="IPR021215">
    <property type="entry name" value="DUF2752"/>
</dbReference>
<evidence type="ECO:0000256" key="2">
    <source>
        <dbReference type="SAM" id="Phobius"/>
    </source>
</evidence>
<dbReference type="RefSeq" id="WP_193119959.1">
    <property type="nucleotide sequence ID" value="NZ_JADBGI010000001.1"/>
</dbReference>
<sequence>MEPRHAPDAAGPAPTRPPGRLDRFVSRVPPWVWPVGLGVLGLAGAVVLHLFDPSQDDTPYPTCPFLFLTGLQCPGCGTTRALALLTHGDLVAAASMNPLTVLVLPFLLLVYARWLVGTLRRNGPPLRPEPHVPTWAMIAVLAGIVAFWILRNLPWFSVLAAGTPPLPS</sequence>
<organism evidence="3 4">
    <name type="scientific">Nocardiopsis coralli</name>
    <dbReference type="NCBI Taxonomy" id="2772213"/>
    <lineage>
        <taxon>Bacteria</taxon>
        <taxon>Bacillati</taxon>
        <taxon>Actinomycetota</taxon>
        <taxon>Actinomycetes</taxon>
        <taxon>Streptosporangiales</taxon>
        <taxon>Nocardiopsidaceae</taxon>
        <taxon>Nocardiopsis</taxon>
    </lineage>
</organism>
<protein>
    <submittedName>
        <fullName evidence="3">DUF2752 domain-containing protein</fullName>
    </submittedName>
</protein>
<reference evidence="3 4" key="1">
    <citation type="submission" date="2020-09" db="EMBL/GenBank/DDBJ databases">
        <title>Diversity and distribution of actinomycetes associated with coral in the coast of Hainan.</title>
        <authorList>
            <person name="Li F."/>
        </authorList>
    </citation>
    <scope>NUCLEOTIDE SEQUENCE [LARGE SCALE GENOMIC DNA]</scope>
    <source>
        <strain evidence="3 4">HNM0947</strain>
    </source>
</reference>
<proteinExistence type="predicted"/>
<evidence type="ECO:0000313" key="3">
    <source>
        <dbReference type="EMBL" id="MBE2997305.1"/>
    </source>
</evidence>
<accession>A0ABR9P0K4</accession>
<comment type="caution">
    <text evidence="3">The sequence shown here is derived from an EMBL/GenBank/DDBJ whole genome shotgun (WGS) entry which is preliminary data.</text>
</comment>
<keyword evidence="2" id="KW-0472">Membrane</keyword>
<feature type="transmembrane region" description="Helical" evidence="2">
    <location>
        <begin position="31"/>
        <end position="51"/>
    </location>
</feature>
<keyword evidence="2" id="KW-1133">Transmembrane helix</keyword>
<evidence type="ECO:0000313" key="4">
    <source>
        <dbReference type="Proteomes" id="UP000806528"/>
    </source>
</evidence>
<dbReference type="Pfam" id="PF10825">
    <property type="entry name" value="DUF2752"/>
    <property type="match status" value="1"/>
</dbReference>
<dbReference type="Proteomes" id="UP000806528">
    <property type="component" value="Unassembled WGS sequence"/>
</dbReference>
<keyword evidence="4" id="KW-1185">Reference proteome</keyword>